<evidence type="ECO:0000259" key="8">
    <source>
        <dbReference type="Pfam" id="PF18741"/>
    </source>
</evidence>
<dbReference type="Pfam" id="PF13087">
    <property type="entry name" value="AAA_12"/>
    <property type="match status" value="1"/>
</dbReference>
<dbReference type="KEGG" id="bav:BAV1604"/>
<dbReference type="STRING" id="360910.BAV1604"/>
<dbReference type="Pfam" id="PF18741">
    <property type="entry name" value="MTES_1575"/>
    <property type="match status" value="1"/>
</dbReference>
<dbReference type="InterPro" id="IPR027417">
    <property type="entry name" value="P-loop_NTPase"/>
</dbReference>
<dbReference type="SUPFAM" id="SSF52540">
    <property type="entry name" value="P-loop containing nucleoside triphosphate hydrolases"/>
    <property type="match status" value="1"/>
</dbReference>
<dbReference type="RefSeq" id="WP_012417275.1">
    <property type="nucleotide sequence ID" value="NC_010645.1"/>
</dbReference>
<keyword evidence="3" id="KW-0378">Hydrolase</keyword>
<dbReference type="InterPro" id="IPR041679">
    <property type="entry name" value="DNA2/NAM7-like_C"/>
</dbReference>
<dbReference type="CDD" id="cd18808">
    <property type="entry name" value="SF1_C_Upf1"/>
    <property type="match status" value="1"/>
</dbReference>
<dbReference type="InterPro" id="IPR049468">
    <property type="entry name" value="Restrct_endonuc-II-like_dom"/>
</dbReference>
<evidence type="ECO:0000259" key="6">
    <source>
        <dbReference type="Pfam" id="PF13086"/>
    </source>
</evidence>
<evidence type="ECO:0000256" key="4">
    <source>
        <dbReference type="ARBA" id="ARBA00022806"/>
    </source>
</evidence>
<keyword evidence="5" id="KW-0067">ATP-binding</keyword>
<dbReference type="Gene3D" id="3.40.960.10">
    <property type="entry name" value="VSR Endonuclease"/>
    <property type="match status" value="1"/>
</dbReference>
<keyword evidence="4" id="KW-0347">Helicase</keyword>
<keyword evidence="2" id="KW-0547">Nucleotide-binding</keyword>
<keyword evidence="10" id="KW-1185">Reference proteome</keyword>
<evidence type="ECO:0000259" key="7">
    <source>
        <dbReference type="Pfam" id="PF13087"/>
    </source>
</evidence>
<sequence>MKFEVERLLAMIEYAKQTVLIKKTPAQNIAQHKAFARLEDQILGLPGVSFNMASTDDDDEPWLRVERLHESMPPMPANPHLAAWVELARNPLTEPVLKAGLDEQYLIEQGLREPPAALVLAVESTAIAKAAPKAPITLAEYEDWLQAQGEPSLAAMLKQYLADEWRAWARQEKEVRKSIALYKDMFMLSQTLQGNLLDASLELVWGIGMAVQKQDSATITYPLITKAVELSLDDRTMALEVRPCASDPRLELELFAALDNPGVAALEEVAKAYLTEGVFIHPGSPETFDGLLRSATSMLDATGAYQPDLPEAPTDRKLPKAGPTLAVTDTWALVARPRAANLMVQDLSRFARVLENASAPQALPGALRALFVEPSSELEDVELPAYRGLAAVSGSGGEAGRRQPAELYFPKAYNDEQVQIVQMLDVHDGVVVQGPPGTGKTHTIANVICHYLACGKRVLVTSMKDPALAVLQEKLPEAIRPLAISLLASEADGMRQFDSAISKIAAEVTRIDRHQYRQDIETYDREIDATHERLSRIDRDIAKWARINLEKLDLDGQLLSPLEVAEEVARFGAQADWFPDALTIEPACAPVFGNDLVAALRSARLRLGSDIGYLGAQLADEAAFPAPARLYQANQDLRLYAELKAKEAAGEVPALSAGDNIALAETTLGQLGALHQRLRDIEDECTPWAKDLQTYLRKHPRSDMLDLFISLRTDVLAAISAHKQFLIRPVACPDGMEVNVELCKAVENLAAGRKAFGLAGMFGKSEEKRQLDAVTVLGSKPGSEQDWVLVRAHLAHLTAVRKLLSRWNTLAQEIPLPSCNQLGGMERALALIDKLQESRALERSLIDALQTLIPTWDKAGQQPLASDMITEASGILRQHLLKHRLSDAAKIKEALIQALDACTGEVSGRLRDFVNTEFGSATLTDAVMQQRWSDLMAQLHRAHALAQDLTMIAEATAKIEQCGAPQWAARLRTEPAAPTHDALLPDDWAAVWRVRRLANFIEKTDGRAELKCLSLLRGELEKDLSARYQQAVSARTWLKLTESATPDVRSALEAYRNAIKKIGKTGTGVRAGRFRQDARNAAAGANKAIPCWIMPHYRVSESLPAIFGDFDLVIIDEASQSDLSALPAIMRAKKILVVGDDKQVSPEGVGLEESKIKALLERFLSNQVRIFAPQMTPDRSIYDLFKVVFSSSAVMLREHFRSVAPIIEYSKREFYGHELRPLRMPTRSERLDPPLIDVYVEDGVKRGELNVAEANFIVAEIKAIVANPQLAGRTIGVVSLIGNKQALHIMQRLTEELGEEVVTQYQITCGDARNFQGKERDIMFLSMIVSPDDAHPQTQVGAEQRFNVAASRARDRMYLVRSVELDDLRPSDVLRARLIQHFQAPFLQNEQDLASHREKCESGFEREVYDLLTEKGYRVIPQVPVGAYRIDMVVEGDNDSRLAIECDGDRYHGPEQWESDMRRQRILERAGWTFWRSFASTFVRHRDEVVADLLDTLARLEIHPSCGDGVVRSIHTDHRVVQGMAEQGVEPGTDGDAEFDEALALLSA</sequence>
<dbReference type="InterPro" id="IPR041677">
    <property type="entry name" value="DNA2/NAM7_AAA_11"/>
</dbReference>
<dbReference type="Proteomes" id="UP000001977">
    <property type="component" value="Chromosome"/>
</dbReference>
<dbReference type="InterPro" id="IPR050534">
    <property type="entry name" value="Coronavir_polyprotein_1ab"/>
</dbReference>
<dbReference type="eggNOG" id="COG0507">
    <property type="taxonomic scope" value="Bacteria"/>
</dbReference>
<dbReference type="GO" id="GO:0016787">
    <property type="term" value="F:hydrolase activity"/>
    <property type="evidence" value="ECO:0007669"/>
    <property type="project" value="UniProtKB-KW"/>
</dbReference>
<dbReference type="PANTHER" id="PTHR43788">
    <property type="entry name" value="DNA2/NAM7 HELICASE FAMILY MEMBER"/>
    <property type="match status" value="1"/>
</dbReference>
<dbReference type="SUPFAM" id="SSF52980">
    <property type="entry name" value="Restriction endonuclease-like"/>
    <property type="match status" value="1"/>
</dbReference>
<evidence type="ECO:0000256" key="1">
    <source>
        <dbReference type="ARBA" id="ARBA00007913"/>
    </source>
</evidence>
<name>Q2L1P3_BORA1</name>
<evidence type="ECO:0000313" key="9">
    <source>
        <dbReference type="EMBL" id="CAJ49213.1"/>
    </source>
</evidence>
<reference evidence="9 10" key="1">
    <citation type="journal article" date="2006" name="J. Bacteriol.">
        <title>Comparison of the genome sequence of the poultry pathogen Bordetella avium with those of B. bronchiseptica, B. pertussis, and B. parapertussis reveals extensive diversity in surface structures associated with host interaction.</title>
        <authorList>
            <person name="Sebaihia M."/>
            <person name="Preston A."/>
            <person name="Maskell D.J."/>
            <person name="Kuzmiak H."/>
            <person name="Connell T.D."/>
            <person name="King N.D."/>
            <person name="Orndorff P.E."/>
            <person name="Miyamoto D.M."/>
            <person name="Thomson N.R."/>
            <person name="Harris D."/>
            <person name="Goble A."/>
            <person name="Lord A."/>
            <person name="Murphy L."/>
            <person name="Quail M.A."/>
            <person name="Rutter S."/>
            <person name="Squares R."/>
            <person name="Squares S."/>
            <person name="Woodward J."/>
            <person name="Parkhill J."/>
            <person name="Temple L.M."/>
        </authorList>
    </citation>
    <scope>NUCLEOTIDE SEQUENCE [LARGE SCALE GENOMIC DNA]</scope>
    <source>
        <strain evidence="9 10">197N</strain>
    </source>
</reference>
<dbReference type="OrthoDB" id="9757917at2"/>
<dbReference type="InterPro" id="IPR011335">
    <property type="entry name" value="Restrct_endonuc-II-like"/>
</dbReference>
<evidence type="ECO:0000256" key="2">
    <source>
        <dbReference type="ARBA" id="ARBA00022741"/>
    </source>
</evidence>
<dbReference type="EMBL" id="AM167904">
    <property type="protein sequence ID" value="CAJ49213.1"/>
    <property type="molecule type" value="Genomic_DNA"/>
</dbReference>
<organism evidence="9 10">
    <name type="scientific">Bordetella avium (strain 197N)</name>
    <dbReference type="NCBI Taxonomy" id="360910"/>
    <lineage>
        <taxon>Bacteria</taxon>
        <taxon>Pseudomonadati</taxon>
        <taxon>Pseudomonadota</taxon>
        <taxon>Betaproteobacteria</taxon>
        <taxon>Burkholderiales</taxon>
        <taxon>Alcaligenaceae</taxon>
        <taxon>Bordetella</taxon>
    </lineage>
</organism>
<dbReference type="PANTHER" id="PTHR43788:SF8">
    <property type="entry name" value="DNA-BINDING PROTEIN SMUBP-2"/>
    <property type="match status" value="1"/>
</dbReference>
<dbReference type="HOGENOM" id="CLU_000738_1_0_4"/>
<evidence type="ECO:0000313" key="10">
    <source>
        <dbReference type="Proteomes" id="UP000001977"/>
    </source>
</evidence>
<feature type="domain" description="Restriction endonuclease type II-like" evidence="8">
    <location>
        <begin position="1404"/>
        <end position="1497"/>
    </location>
</feature>
<feature type="domain" description="DNA2/NAM7 helicase-like C-terminal" evidence="7">
    <location>
        <begin position="1190"/>
        <end position="1360"/>
    </location>
</feature>
<evidence type="ECO:0000256" key="3">
    <source>
        <dbReference type="ARBA" id="ARBA00022801"/>
    </source>
</evidence>
<comment type="similarity">
    <text evidence="1">Belongs to the DNA2/NAM7 helicase family.</text>
</comment>
<protein>
    <submittedName>
        <fullName evidence="9">Uncharacterized protein</fullName>
    </submittedName>
</protein>
<proteinExistence type="inferred from homology"/>
<dbReference type="eggNOG" id="COG1112">
    <property type="taxonomic scope" value="Bacteria"/>
</dbReference>
<accession>Q2L1P3</accession>
<evidence type="ECO:0000256" key="5">
    <source>
        <dbReference type="ARBA" id="ARBA00022840"/>
    </source>
</evidence>
<dbReference type="Gene3D" id="3.40.50.300">
    <property type="entry name" value="P-loop containing nucleotide triphosphate hydrolases"/>
    <property type="match status" value="3"/>
</dbReference>
<dbReference type="GO" id="GO:0005524">
    <property type="term" value="F:ATP binding"/>
    <property type="evidence" value="ECO:0007669"/>
    <property type="project" value="UniProtKB-KW"/>
</dbReference>
<dbReference type="InterPro" id="IPR047187">
    <property type="entry name" value="SF1_C_Upf1"/>
</dbReference>
<gene>
    <name evidence="9" type="ordered locus">BAV1604</name>
</gene>
<dbReference type="GO" id="GO:0043139">
    <property type="term" value="F:5'-3' DNA helicase activity"/>
    <property type="evidence" value="ECO:0007669"/>
    <property type="project" value="TreeGrafter"/>
</dbReference>
<dbReference type="Pfam" id="PF13086">
    <property type="entry name" value="AAA_11"/>
    <property type="match status" value="1"/>
</dbReference>
<feature type="domain" description="DNA2/NAM7 helicase helicase" evidence="6">
    <location>
        <begin position="413"/>
        <end position="507"/>
    </location>
</feature>